<keyword evidence="3" id="KW-0804">Transcription</keyword>
<dbReference type="Gene3D" id="3.40.50.2300">
    <property type="match status" value="2"/>
</dbReference>
<dbReference type="SUPFAM" id="SSF53822">
    <property type="entry name" value="Periplasmic binding protein-like I"/>
    <property type="match status" value="1"/>
</dbReference>
<dbReference type="RefSeq" id="WP_091397292.1">
    <property type="nucleotide sequence ID" value="NZ_FNQY01000009.1"/>
</dbReference>
<organism evidence="5 6">
    <name type="scientific">Arachidicoccus rhizosphaerae</name>
    <dbReference type="NCBI Taxonomy" id="551991"/>
    <lineage>
        <taxon>Bacteria</taxon>
        <taxon>Pseudomonadati</taxon>
        <taxon>Bacteroidota</taxon>
        <taxon>Chitinophagia</taxon>
        <taxon>Chitinophagales</taxon>
        <taxon>Chitinophagaceae</taxon>
        <taxon>Arachidicoccus</taxon>
    </lineage>
</organism>
<feature type="domain" description="HTH lacI-type" evidence="4">
    <location>
        <begin position="12"/>
        <end position="65"/>
    </location>
</feature>
<protein>
    <submittedName>
        <fullName evidence="5">Transcriptional regulator, LacI family</fullName>
    </submittedName>
</protein>
<accession>A0A1H3YZ92</accession>
<dbReference type="CDD" id="cd01392">
    <property type="entry name" value="HTH_LacI"/>
    <property type="match status" value="1"/>
</dbReference>
<dbReference type="GO" id="GO:0000976">
    <property type="term" value="F:transcription cis-regulatory region binding"/>
    <property type="evidence" value="ECO:0007669"/>
    <property type="project" value="TreeGrafter"/>
</dbReference>
<evidence type="ECO:0000313" key="6">
    <source>
        <dbReference type="Proteomes" id="UP000199041"/>
    </source>
</evidence>
<sequence>MAEIKKTPKSNTIIQVAEATGLSPATISRVLNNHPYVKEATKKKVLEMIEKLGYQRNNIASGLRSNKTRTIGLIVPRISMFFHAEVITTIQNILYKHGYNLTICQSGDSVDMEKDLIRALQSVRVDAVIAACTLHTTDFSPFDQLMASGTPLVFYDRVPVGKTSAMVIKGDDIQGGYLATSHLIEIGCRRIAHISGPLDCNLYQDRLKGFYNAMKIADLQVRKEWLFYHELTKENARIALKQIFEGPEIPDGLVADNDTTAIAALKFAKEMGLKVPQDLKIVGYSNDPRSEIITPSITTIEQYPDKMGEKIVEVLMARLQHKNMNPMEISTPTIMPVQLIRRLST</sequence>
<dbReference type="GO" id="GO:0003700">
    <property type="term" value="F:DNA-binding transcription factor activity"/>
    <property type="evidence" value="ECO:0007669"/>
    <property type="project" value="TreeGrafter"/>
</dbReference>
<reference evidence="5 6" key="1">
    <citation type="submission" date="2016-10" db="EMBL/GenBank/DDBJ databases">
        <authorList>
            <person name="de Groot N.N."/>
        </authorList>
    </citation>
    <scope>NUCLEOTIDE SEQUENCE [LARGE SCALE GENOMIC DNA]</scope>
    <source>
        <strain evidence="5 6">Vu-144</strain>
    </source>
</reference>
<dbReference type="CDD" id="cd06267">
    <property type="entry name" value="PBP1_LacI_sugar_binding-like"/>
    <property type="match status" value="1"/>
</dbReference>
<dbReference type="Gene3D" id="1.10.260.40">
    <property type="entry name" value="lambda repressor-like DNA-binding domains"/>
    <property type="match status" value="1"/>
</dbReference>
<evidence type="ECO:0000313" key="5">
    <source>
        <dbReference type="EMBL" id="SEA16913.1"/>
    </source>
</evidence>
<dbReference type="InterPro" id="IPR010982">
    <property type="entry name" value="Lambda_DNA-bd_dom_sf"/>
</dbReference>
<dbReference type="OrthoDB" id="9803256at2"/>
<dbReference type="AlphaFoldDB" id="A0A1H3YZ92"/>
<dbReference type="PROSITE" id="PS50932">
    <property type="entry name" value="HTH_LACI_2"/>
    <property type="match status" value="1"/>
</dbReference>
<evidence type="ECO:0000256" key="3">
    <source>
        <dbReference type="ARBA" id="ARBA00023163"/>
    </source>
</evidence>
<dbReference type="InterPro" id="IPR028082">
    <property type="entry name" value="Peripla_BP_I"/>
</dbReference>
<dbReference type="Pfam" id="PF00356">
    <property type="entry name" value="LacI"/>
    <property type="match status" value="1"/>
</dbReference>
<dbReference type="EMBL" id="FNQY01000009">
    <property type="protein sequence ID" value="SEA16913.1"/>
    <property type="molecule type" value="Genomic_DNA"/>
</dbReference>
<proteinExistence type="predicted"/>
<dbReference type="InterPro" id="IPR000843">
    <property type="entry name" value="HTH_LacI"/>
</dbReference>
<evidence type="ECO:0000256" key="2">
    <source>
        <dbReference type="ARBA" id="ARBA00023125"/>
    </source>
</evidence>
<dbReference type="PANTHER" id="PTHR30146:SF109">
    <property type="entry name" value="HTH-TYPE TRANSCRIPTIONAL REGULATOR GALS"/>
    <property type="match status" value="1"/>
</dbReference>
<dbReference type="InterPro" id="IPR046335">
    <property type="entry name" value="LacI/GalR-like_sensor"/>
</dbReference>
<dbReference type="STRING" id="551991.SAMN05192529_109152"/>
<dbReference type="Proteomes" id="UP000199041">
    <property type="component" value="Unassembled WGS sequence"/>
</dbReference>
<gene>
    <name evidence="5" type="ORF">SAMN05192529_109152</name>
</gene>
<evidence type="ECO:0000259" key="4">
    <source>
        <dbReference type="PROSITE" id="PS50932"/>
    </source>
</evidence>
<name>A0A1H3YZ92_9BACT</name>
<keyword evidence="2" id="KW-0238">DNA-binding</keyword>
<dbReference type="SMART" id="SM00354">
    <property type="entry name" value="HTH_LACI"/>
    <property type="match status" value="1"/>
</dbReference>
<evidence type="ECO:0000256" key="1">
    <source>
        <dbReference type="ARBA" id="ARBA00023015"/>
    </source>
</evidence>
<dbReference type="PANTHER" id="PTHR30146">
    <property type="entry name" value="LACI-RELATED TRANSCRIPTIONAL REPRESSOR"/>
    <property type="match status" value="1"/>
</dbReference>
<dbReference type="Pfam" id="PF13377">
    <property type="entry name" value="Peripla_BP_3"/>
    <property type="match status" value="1"/>
</dbReference>
<keyword evidence="6" id="KW-1185">Reference proteome</keyword>
<keyword evidence="1" id="KW-0805">Transcription regulation</keyword>
<dbReference type="SUPFAM" id="SSF47413">
    <property type="entry name" value="lambda repressor-like DNA-binding domains"/>
    <property type="match status" value="1"/>
</dbReference>